<dbReference type="CDD" id="cd04301">
    <property type="entry name" value="NAT_SF"/>
    <property type="match status" value="1"/>
</dbReference>
<dbReference type="KEGG" id="cari:FNU76_19650"/>
<dbReference type="RefSeq" id="WP_144279772.1">
    <property type="nucleotide sequence ID" value="NZ_CP041730.1"/>
</dbReference>
<evidence type="ECO:0000313" key="5">
    <source>
        <dbReference type="Proteomes" id="UP000317550"/>
    </source>
</evidence>
<keyword evidence="5" id="KW-1185">Reference proteome</keyword>
<dbReference type="EMBL" id="CP041730">
    <property type="protein sequence ID" value="QDQ28389.1"/>
    <property type="molecule type" value="Genomic_DNA"/>
</dbReference>
<organism evidence="4 5">
    <name type="scientific">Chitinimonas arctica</name>
    <dbReference type="NCBI Taxonomy" id="2594795"/>
    <lineage>
        <taxon>Bacteria</taxon>
        <taxon>Pseudomonadati</taxon>
        <taxon>Pseudomonadota</taxon>
        <taxon>Betaproteobacteria</taxon>
        <taxon>Neisseriales</taxon>
        <taxon>Chitinibacteraceae</taxon>
        <taxon>Chitinimonas</taxon>
    </lineage>
</organism>
<sequence>MSISLRRMTASRYADFYRLSLDGYVASNIRSGRWDAADAPAKAAEQMAKLLPQGLATPEHHFFDVISDEGEAVGVVWFALNRHGAGKQAWLYDILIDEAHRGQGLGRAAMQAFEAEAIRLGAASLGLNVFAYNDAAAALYRSLGFQPTSQQMSKPLPAA</sequence>
<dbReference type="PROSITE" id="PS51186">
    <property type="entry name" value="GNAT"/>
    <property type="match status" value="1"/>
</dbReference>
<proteinExistence type="predicted"/>
<dbReference type="SUPFAM" id="SSF55729">
    <property type="entry name" value="Acyl-CoA N-acyltransferases (Nat)"/>
    <property type="match status" value="1"/>
</dbReference>
<dbReference type="OrthoDB" id="3381976at2"/>
<dbReference type="Proteomes" id="UP000317550">
    <property type="component" value="Chromosome"/>
</dbReference>
<feature type="domain" description="N-acetyltransferase" evidence="3">
    <location>
        <begin position="3"/>
        <end position="159"/>
    </location>
</feature>
<keyword evidence="2" id="KW-0012">Acyltransferase</keyword>
<evidence type="ECO:0000259" key="3">
    <source>
        <dbReference type="PROSITE" id="PS51186"/>
    </source>
</evidence>
<dbReference type="PANTHER" id="PTHR43877">
    <property type="entry name" value="AMINOALKYLPHOSPHONATE N-ACETYLTRANSFERASE-RELATED-RELATED"/>
    <property type="match status" value="1"/>
</dbReference>
<name>A0A516SJQ5_9NEIS</name>
<accession>A0A516SJQ5</accession>
<keyword evidence="1 4" id="KW-0808">Transferase</keyword>
<dbReference type="InterPro" id="IPR050832">
    <property type="entry name" value="Bact_Acetyltransf"/>
</dbReference>
<dbReference type="InterPro" id="IPR016181">
    <property type="entry name" value="Acyl_CoA_acyltransferase"/>
</dbReference>
<dbReference type="AlphaFoldDB" id="A0A516SJQ5"/>
<protein>
    <submittedName>
        <fullName evidence="4">GNAT family N-acetyltransferase</fullName>
    </submittedName>
</protein>
<dbReference type="Pfam" id="PF00583">
    <property type="entry name" value="Acetyltransf_1"/>
    <property type="match status" value="1"/>
</dbReference>
<evidence type="ECO:0000256" key="2">
    <source>
        <dbReference type="ARBA" id="ARBA00023315"/>
    </source>
</evidence>
<dbReference type="PANTHER" id="PTHR43877:SF2">
    <property type="entry name" value="AMINOALKYLPHOSPHONATE N-ACETYLTRANSFERASE-RELATED"/>
    <property type="match status" value="1"/>
</dbReference>
<dbReference type="InterPro" id="IPR000182">
    <property type="entry name" value="GNAT_dom"/>
</dbReference>
<dbReference type="GO" id="GO:0016747">
    <property type="term" value="F:acyltransferase activity, transferring groups other than amino-acyl groups"/>
    <property type="evidence" value="ECO:0007669"/>
    <property type="project" value="InterPro"/>
</dbReference>
<dbReference type="Gene3D" id="3.40.630.30">
    <property type="match status" value="1"/>
</dbReference>
<gene>
    <name evidence="4" type="ORF">FNU76_19650</name>
</gene>
<evidence type="ECO:0000313" key="4">
    <source>
        <dbReference type="EMBL" id="QDQ28389.1"/>
    </source>
</evidence>
<evidence type="ECO:0000256" key="1">
    <source>
        <dbReference type="ARBA" id="ARBA00022679"/>
    </source>
</evidence>
<reference evidence="5" key="1">
    <citation type="submission" date="2019-07" db="EMBL/GenBank/DDBJ databases">
        <title>Chitinimonas sp. nov., isolated from Ny-Alesund, arctica soil.</title>
        <authorList>
            <person name="Xu Q."/>
            <person name="Peng F."/>
        </authorList>
    </citation>
    <scope>NUCLEOTIDE SEQUENCE [LARGE SCALE GENOMIC DNA]</scope>
    <source>
        <strain evidence="5">R3-44</strain>
    </source>
</reference>